<name>A0AC34R571_9BILA</name>
<proteinExistence type="predicted"/>
<reference evidence="2" key="1">
    <citation type="submission" date="2022-11" db="UniProtKB">
        <authorList>
            <consortium name="WormBaseParasite"/>
        </authorList>
    </citation>
    <scope>IDENTIFICATION</scope>
</reference>
<protein>
    <submittedName>
        <fullName evidence="2">Uncharacterized protein</fullName>
    </submittedName>
</protein>
<organism evidence="1 2">
    <name type="scientific">Panagrolaimus sp. JU765</name>
    <dbReference type="NCBI Taxonomy" id="591449"/>
    <lineage>
        <taxon>Eukaryota</taxon>
        <taxon>Metazoa</taxon>
        <taxon>Ecdysozoa</taxon>
        <taxon>Nematoda</taxon>
        <taxon>Chromadorea</taxon>
        <taxon>Rhabditida</taxon>
        <taxon>Tylenchina</taxon>
        <taxon>Panagrolaimomorpha</taxon>
        <taxon>Panagrolaimoidea</taxon>
        <taxon>Panagrolaimidae</taxon>
        <taxon>Panagrolaimus</taxon>
    </lineage>
</organism>
<evidence type="ECO:0000313" key="2">
    <source>
        <dbReference type="WBParaSite" id="JU765_v2.g3478.t1"/>
    </source>
</evidence>
<sequence>MYSPKRSKSPTYSVIIPSSNESSPEKSMYRRYPPEYDRKPSTFALSNGTTTSECSIQHDNDTTLNALSEVEVLKQRISELEASNSRAIMQIALLKEQMANVCTKMELQPLVINIDASVREELLKGKQTVIINIKL</sequence>
<accession>A0AC34R571</accession>
<evidence type="ECO:0000313" key="1">
    <source>
        <dbReference type="Proteomes" id="UP000887576"/>
    </source>
</evidence>
<dbReference type="Proteomes" id="UP000887576">
    <property type="component" value="Unplaced"/>
</dbReference>
<dbReference type="WBParaSite" id="JU765_v2.g3478.t1">
    <property type="protein sequence ID" value="JU765_v2.g3478.t1"/>
    <property type="gene ID" value="JU765_v2.g3478"/>
</dbReference>